<dbReference type="AlphaFoldDB" id="A0AAD5YLI8"/>
<evidence type="ECO:0000313" key="3">
    <source>
        <dbReference type="Proteomes" id="UP001212997"/>
    </source>
</evidence>
<organism evidence="2 3">
    <name type="scientific">Meripilus lineatus</name>
    <dbReference type="NCBI Taxonomy" id="2056292"/>
    <lineage>
        <taxon>Eukaryota</taxon>
        <taxon>Fungi</taxon>
        <taxon>Dikarya</taxon>
        <taxon>Basidiomycota</taxon>
        <taxon>Agaricomycotina</taxon>
        <taxon>Agaricomycetes</taxon>
        <taxon>Polyporales</taxon>
        <taxon>Meripilaceae</taxon>
        <taxon>Meripilus</taxon>
    </lineage>
</organism>
<keyword evidence="3" id="KW-1185">Reference proteome</keyword>
<proteinExistence type="predicted"/>
<feature type="compositionally biased region" description="Basic residues" evidence="1">
    <location>
        <begin position="359"/>
        <end position="370"/>
    </location>
</feature>
<feature type="region of interest" description="Disordered" evidence="1">
    <location>
        <begin position="335"/>
        <end position="370"/>
    </location>
</feature>
<dbReference type="EMBL" id="JANAWD010000066">
    <property type="protein sequence ID" value="KAJ3488485.1"/>
    <property type="molecule type" value="Genomic_DNA"/>
</dbReference>
<reference evidence="2" key="1">
    <citation type="submission" date="2022-07" db="EMBL/GenBank/DDBJ databases">
        <title>Genome Sequence of Physisporinus lineatus.</title>
        <authorList>
            <person name="Buettner E."/>
        </authorList>
    </citation>
    <scope>NUCLEOTIDE SEQUENCE</scope>
    <source>
        <strain evidence="2">VT162</strain>
    </source>
</reference>
<accession>A0AAD5YLI8</accession>
<protein>
    <submittedName>
        <fullName evidence="2">Uncharacterized protein</fullName>
    </submittedName>
</protein>
<name>A0AAD5YLI8_9APHY</name>
<sequence>MEFQKDAIQDVVKRFTTELLDVIQHNDRMQDGEGTGDRPGIQHNPVPSISRSIVGSAQLAEELVSLRKGAETALHMTSPESQQTDDNENLHDTIKELSRLHIQSVQVIEHLQGIAASQVLDLQQTVDKRNLESTRVELEQAKSLGQAASFDVHVFLGTPHDTSHYEAHTPQRRAPLKVNHLYIPSYVRSICATEDTLTLDESQVVWDSTNGARCLVVYPTHTFNPALNNGSGLWERPPVQDALVDIPRITVDIFVATGKTLKFKGSFECAGHTMLTLLEATTLGFTEVGALVQSKVITTPDMVPPNIVNMVRDMYNQGVLKLECFGFRIIGPRSPLGDASQQADAGGPSIGRPNERSQHTPKRKRGSFSG</sequence>
<feature type="region of interest" description="Disordered" evidence="1">
    <location>
        <begin position="28"/>
        <end position="47"/>
    </location>
</feature>
<comment type="caution">
    <text evidence="2">The sequence shown here is derived from an EMBL/GenBank/DDBJ whole genome shotgun (WGS) entry which is preliminary data.</text>
</comment>
<gene>
    <name evidence="2" type="ORF">NLI96_g2808</name>
</gene>
<evidence type="ECO:0000256" key="1">
    <source>
        <dbReference type="SAM" id="MobiDB-lite"/>
    </source>
</evidence>
<evidence type="ECO:0000313" key="2">
    <source>
        <dbReference type="EMBL" id="KAJ3488485.1"/>
    </source>
</evidence>
<dbReference type="Proteomes" id="UP001212997">
    <property type="component" value="Unassembled WGS sequence"/>
</dbReference>